<evidence type="ECO:0000313" key="3">
    <source>
        <dbReference type="EMBL" id="CAG9310993.1"/>
    </source>
</evidence>
<dbReference type="AlphaFoldDB" id="A0AAU9IFN2"/>
<sequence>MDRASNSFHHGIRNSFESKTNSSFSHRSISMSPESRPGDPIKRYGIISYGKESPHIKKRSVSRSRHDHHYSIPETPDLYSSFTPEIDKAQTNLSNKRQTIKELNKDWTVNEMLFPGQNVAKLCNIPNPNRRDLNFKEILIDAGFKENCPVIMLSGFNLFQYSELLIGTVRAAMKTDAVIIDNGLRNGFEYSCLRKKVKLIGICPEDQILYPTKVNSGNPPNELSAGHSHLFVLGHKNDNMKWNDIALFKILLADKLRKGVGGSNAFQCRGLCILAGEVEECMKDAERAVHGGWTVLAIEATPIGQEISLILKGKKGKRSLSYLEDAILRGKVFIFPENGNEEDLAMIVHLHLTVTLLTSYWDPDRK</sequence>
<dbReference type="Proteomes" id="UP001162131">
    <property type="component" value="Unassembled WGS sequence"/>
</dbReference>
<organism evidence="3 4">
    <name type="scientific">Blepharisma stoltei</name>
    <dbReference type="NCBI Taxonomy" id="1481888"/>
    <lineage>
        <taxon>Eukaryota</taxon>
        <taxon>Sar</taxon>
        <taxon>Alveolata</taxon>
        <taxon>Ciliophora</taxon>
        <taxon>Postciliodesmatophora</taxon>
        <taxon>Heterotrichea</taxon>
        <taxon>Heterotrichida</taxon>
        <taxon>Blepharismidae</taxon>
        <taxon>Blepharisma</taxon>
    </lineage>
</organism>
<feature type="domain" description="LSDAT prokaryote" evidence="2">
    <location>
        <begin position="167"/>
        <end position="301"/>
    </location>
</feature>
<feature type="region of interest" description="Disordered" evidence="1">
    <location>
        <begin position="55"/>
        <end position="74"/>
    </location>
</feature>
<evidence type="ECO:0000256" key="1">
    <source>
        <dbReference type="SAM" id="MobiDB-lite"/>
    </source>
</evidence>
<keyword evidence="4" id="KW-1185">Reference proteome</keyword>
<dbReference type="EMBL" id="CAJZBQ010000003">
    <property type="protein sequence ID" value="CAG9310993.1"/>
    <property type="molecule type" value="Genomic_DNA"/>
</dbReference>
<reference evidence="3" key="1">
    <citation type="submission" date="2021-09" db="EMBL/GenBank/DDBJ databases">
        <authorList>
            <consortium name="AG Swart"/>
            <person name="Singh M."/>
            <person name="Singh A."/>
            <person name="Seah K."/>
            <person name="Emmerich C."/>
        </authorList>
    </citation>
    <scope>NUCLEOTIDE SEQUENCE</scope>
    <source>
        <strain evidence="3">ATCC30299</strain>
    </source>
</reference>
<proteinExistence type="predicted"/>
<evidence type="ECO:0000313" key="4">
    <source>
        <dbReference type="Proteomes" id="UP001162131"/>
    </source>
</evidence>
<dbReference type="Pfam" id="PF18171">
    <property type="entry name" value="LSDAT_prok"/>
    <property type="match status" value="1"/>
</dbReference>
<comment type="caution">
    <text evidence="3">The sequence shown here is derived from an EMBL/GenBank/DDBJ whole genome shotgun (WGS) entry which is preliminary data.</text>
</comment>
<feature type="compositionally biased region" description="Basic residues" evidence="1">
    <location>
        <begin position="56"/>
        <end position="68"/>
    </location>
</feature>
<dbReference type="InterPro" id="IPR041482">
    <property type="entry name" value="LSDAT_prok"/>
</dbReference>
<gene>
    <name evidence="3" type="ORF">BSTOLATCC_MIC2703</name>
</gene>
<protein>
    <recommendedName>
        <fullName evidence="2">LSDAT prokaryote domain-containing protein</fullName>
    </recommendedName>
</protein>
<feature type="region of interest" description="Disordered" evidence="1">
    <location>
        <begin position="1"/>
        <end position="45"/>
    </location>
</feature>
<accession>A0AAU9IFN2</accession>
<evidence type="ECO:0000259" key="2">
    <source>
        <dbReference type="Pfam" id="PF18171"/>
    </source>
</evidence>
<name>A0AAU9IFN2_9CILI</name>
<feature type="compositionally biased region" description="Polar residues" evidence="1">
    <location>
        <begin position="15"/>
        <end position="33"/>
    </location>
</feature>